<protein>
    <recommendedName>
        <fullName evidence="3">Abi-like protein</fullName>
    </recommendedName>
</protein>
<proteinExistence type="predicted"/>
<evidence type="ECO:0000313" key="2">
    <source>
        <dbReference type="Proteomes" id="UP001499993"/>
    </source>
</evidence>
<organism evidence="1 2">
    <name type="scientific">Streptomonospora halophila</name>
    <dbReference type="NCBI Taxonomy" id="427369"/>
    <lineage>
        <taxon>Bacteria</taxon>
        <taxon>Bacillati</taxon>
        <taxon>Actinomycetota</taxon>
        <taxon>Actinomycetes</taxon>
        <taxon>Streptosporangiales</taxon>
        <taxon>Nocardiopsidaceae</taxon>
        <taxon>Streptomonospora</taxon>
    </lineage>
</organism>
<dbReference type="Proteomes" id="UP001499993">
    <property type="component" value="Unassembled WGS sequence"/>
</dbReference>
<sequence length="257" mass="29085">MVYARRMPHREHDAGLVWNRLSAPRMAPYLEKAGGDKGDALALYEWSTRTAAAAFEDVGHFEVLLRNAVDSCLRRHFREDERKIPWFLLPLPGGEGAAAPVRSVRERLREEGKESRDQIVAGLTFGYWSGLLGPEYAELWRDGLHKAFPNAPGRRRRVFAALDGIRVFRNRLAHHDSMLGVDVPFEARRVFAAARWIDEDAAAWLERRSRVLELCRLCPTGAGDTAADRARERRKPLRAVLRSAAGLRAAARSRPRT</sequence>
<evidence type="ECO:0000313" key="1">
    <source>
        <dbReference type="EMBL" id="GAA4931679.1"/>
    </source>
</evidence>
<gene>
    <name evidence="1" type="ORF">GCM10023224_09620</name>
</gene>
<evidence type="ECO:0008006" key="3">
    <source>
        <dbReference type="Google" id="ProtNLM"/>
    </source>
</evidence>
<name>A0ABP9G7G5_9ACTN</name>
<comment type="caution">
    <text evidence="1">The sequence shown here is derived from an EMBL/GenBank/DDBJ whole genome shotgun (WGS) entry which is preliminary data.</text>
</comment>
<dbReference type="EMBL" id="BAABIK010000003">
    <property type="protein sequence ID" value="GAA4931679.1"/>
    <property type="molecule type" value="Genomic_DNA"/>
</dbReference>
<accession>A0ABP9G7G5</accession>
<keyword evidence="2" id="KW-1185">Reference proteome</keyword>
<reference evidence="2" key="1">
    <citation type="journal article" date="2019" name="Int. J. Syst. Evol. Microbiol.">
        <title>The Global Catalogue of Microorganisms (GCM) 10K type strain sequencing project: providing services to taxonomists for standard genome sequencing and annotation.</title>
        <authorList>
            <consortium name="The Broad Institute Genomics Platform"/>
            <consortium name="The Broad Institute Genome Sequencing Center for Infectious Disease"/>
            <person name="Wu L."/>
            <person name="Ma J."/>
        </authorList>
    </citation>
    <scope>NUCLEOTIDE SEQUENCE [LARGE SCALE GENOMIC DNA]</scope>
    <source>
        <strain evidence="2">JCM 18123</strain>
    </source>
</reference>